<name>A0A6A4GPC4_9AGAR</name>
<feature type="transmembrane region" description="Helical" evidence="1">
    <location>
        <begin position="67"/>
        <end position="90"/>
    </location>
</feature>
<evidence type="ECO:0000256" key="1">
    <source>
        <dbReference type="SAM" id="Phobius"/>
    </source>
</evidence>
<accession>A0A6A4GPC4</accession>
<keyword evidence="3" id="KW-1185">Reference proteome</keyword>
<gene>
    <name evidence="2" type="ORF">BT96DRAFT_981536</name>
</gene>
<dbReference type="Proteomes" id="UP000799118">
    <property type="component" value="Unassembled WGS sequence"/>
</dbReference>
<dbReference type="EMBL" id="ML769828">
    <property type="protein sequence ID" value="KAE9387034.1"/>
    <property type="molecule type" value="Genomic_DNA"/>
</dbReference>
<dbReference type="AlphaFoldDB" id="A0A6A4GPC4"/>
<dbReference type="OrthoDB" id="2896404at2759"/>
<evidence type="ECO:0000313" key="2">
    <source>
        <dbReference type="EMBL" id="KAE9387034.1"/>
    </source>
</evidence>
<proteinExistence type="predicted"/>
<keyword evidence="1" id="KW-0812">Transmembrane</keyword>
<protein>
    <submittedName>
        <fullName evidence="2">Uncharacterized protein</fullName>
    </submittedName>
</protein>
<sequence>MQLMLNVQAVISGSSVRFERCWKIFIIVFPYVVLVAVVVINIVMIIIQPLNKFNIVDYCSMDSVLLGAITAFGTILFVIPILVINVVLFIRIRRHSTTFRTSNNRYSRIMFIRATCFNGFGLIALVIGILFGVFFVEGSSSVNGVGGMNIIFGIVMCSANSYSADGDLVKIHMPLGLRRPIQASWSFLIQRATITHPIHNGLINSVRVDMLWMLLA</sequence>
<organism evidence="2 3">
    <name type="scientific">Gymnopus androsaceus JB14</name>
    <dbReference type="NCBI Taxonomy" id="1447944"/>
    <lineage>
        <taxon>Eukaryota</taxon>
        <taxon>Fungi</taxon>
        <taxon>Dikarya</taxon>
        <taxon>Basidiomycota</taxon>
        <taxon>Agaricomycotina</taxon>
        <taxon>Agaricomycetes</taxon>
        <taxon>Agaricomycetidae</taxon>
        <taxon>Agaricales</taxon>
        <taxon>Marasmiineae</taxon>
        <taxon>Omphalotaceae</taxon>
        <taxon>Gymnopus</taxon>
    </lineage>
</organism>
<evidence type="ECO:0000313" key="3">
    <source>
        <dbReference type="Proteomes" id="UP000799118"/>
    </source>
</evidence>
<feature type="transmembrane region" description="Helical" evidence="1">
    <location>
        <begin position="21"/>
        <end position="47"/>
    </location>
</feature>
<keyword evidence="1" id="KW-1133">Transmembrane helix</keyword>
<keyword evidence="1" id="KW-0472">Membrane</keyword>
<feature type="transmembrane region" description="Helical" evidence="1">
    <location>
        <begin position="111"/>
        <end position="136"/>
    </location>
</feature>
<reference evidence="2" key="1">
    <citation type="journal article" date="2019" name="Environ. Microbiol.">
        <title>Fungal ecological strategies reflected in gene transcription - a case study of two litter decomposers.</title>
        <authorList>
            <person name="Barbi F."/>
            <person name="Kohler A."/>
            <person name="Barry K."/>
            <person name="Baskaran P."/>
            <person name="Daum C."/>
            <person name="Fauchery L."/>
            <person name="Ihrmark K."/>
            <person name="Kuo A."/>
            <person name="LaButti K."/>
            <person name="Lipzen A."/>
            <person name="Morin E."/>
            <person name="Grigoriev I.V."/>
            <person name="Henrissat B."/>
            <person name="Lindahl B."/>
            <person name="Martin F."/>
        </authorList>
    </citation>
    <scope>NUCLEOTIDE SEQUENCE</scope>
    <source>
        <strain evidence="2">JB14</strain>
    </source>
</reference>
<feature type="transmembrane region" description="Helical" evidence="1">
    <location>
        <begin position="142"/>
        <end position="163"/>
    </location>
</feature>